<dbReference type="PROSITE" id="PS51273">
    <property type="entry name" value="GATASE_TYPE_1"/>
    <property type="match status" value="1"/>
</dbReference>
<reference evidence="2 3" key="1">
    <citation type="journal article" date="2015" name="Int. J. Syst. Evol. Microbiol.">
        <title>Methanoculleus taiwanensis sp. nov., a methanogen isolated from deep marine sediment at the deformation front area near Taiwan.</title>
        <authorList>
            <person name="Weng C.Y."/>
            <person name="Chen S.C."/>
            <person name="Lai M.C."/>
            <person name="Wu S.Y."/>
            <person name="Lin S."/>
            <person name="Yang T.F."/>
            <person name="Chen P.C."/>
        </authorList>
    </citation>
    <scope>NUCLEOTIDE SEQUENCE [LARGE SCALE GENOMIC DNA]</scope>
    <source>
        <strain evidence="2 3">CYW4</strain>
    </source>
</reference>
<feature type="domain" description="Glutamine amidotransferase" evidence="1">
    <location>
        <begin position="24"/>
        <end position="173"/>
    </location>
</feature>
<accession>A0A498H0H1</accession>
<evidence type="ECO:0000259" key="1">
    <source>
        <dbReference type="Pfam" id="PF00117"/>
    </source>
</evidence>
<dbReference type="InterPro" id="IPR029062">
    <property type="entry name" value="Class_I_gatase-like"/>
</dbReference>
<keyword evidence="2" id="KW-0315">Glutamine amidotransferase</keyword>
<proteinExistence type="predicted"/>
<evidence type="ECO:0000313" key="3">
    <source>
        <dbReference type="Proteomes" id="UP000290932"/>
    </source>
</evidence>
<dbReference type="PANTHER" id="PTHR42695:SF5">
    <property type="entry name" value="GLUTAMINE AMIDOTRANSFERASE YLR126C-RELATED"/>
    <property type="match status" value="1"/>
</dbReference>
<dbReference type="Proteomes" id="UP000290932">
    <property type="component" value="Unassembled WGS sequence"/>
</dbReference>
<keyword evidence="3" id="KW-1185">Reference proteome</keyword>
<dbReference type="EMBL" id="LHQS01000002">
    <property type="protein sequence ID" value="RXE56118.1"/>
    <property type="molecule type" value="Genomic_DNA"/>
</dbReference>
<comment type="caution">
    <text evidence="2">The sequence shown here is derived from an EMBL/GenBank/DDBJ whole genome shotgun (WGS) entry which is preliminary data.</text>
</comment>
<dbReference type="InterPro" id="IPR044992">
    <property type="entry name" value="ChyE-like"/>
</dbReference>
<evidence type="ECO:0000313" key="2">
    <source>
        <dbReference type="EMBL" id="RXE56118.1"/>
    </source>
</evidence>
<dbReference type="Gene3D" id="3.40.50.880">
    <property type="match status" value="1"/>
</dbReference>
<dbReference type="Pfam" id="PF00117">
    <property type="entry name" value="GATase"/>
    <property type="match status" value="1"/>
</dbReference>
<gene>
    <name evidence="2" type="ORF">ABH15_08050</name>
</gene>
<sequence>MILIVDLSWRKDSLGADEFVRPVVQIVESMHARNTVRHFAEVDDGLLDEADAVILCGTALMDNVFADRTEEFSHLRSYQKPVLGICAGMQIIARLFGGAIVPCSEIGMTEILRSVNDPLFDGYERFSAFELHTFSVEPPESLEVLARSDTCVQAIRHRTLPVYGVMFHPEVRNEWIVTRFLQRYGLAD</sequence>
<dbReference type="GO" id="GO:0005829">
    <property type="term" value="C:cytosol"/>
    <property type="evidence" value="ECO:0007669"/>
    <property type="project" value="TreeGrafter"/>
</dbReference>
<dbReference type="AlphaFoldDB" id="A0A498H0H1"/>
<name>A0A498H0H1_9EURY</name>
<protein>
    <submittedName>
        <fullName evidence="2">Glutamine amidotransferase</fullName>
    </submittedName>
</protein>
<dbReference type="RefSeq" id="WP_128693851.1">
    <property type="nucleotide sequence ID" value="NZ_LHQS01000002.1"/>
</dbReference>
<dbReference type="GO" id="GO:0016740">
    <property type="term" value="F:transferase activity"/>
    <property type="evidence" value="ECO:0007669"/>
    <property type="project" value="UniProtKB-KW"/>
</dbReference>
<dbReference type="InterPro" id="IPR017926">
    <property type="entry name" value="GATASE"/>
</dbReference>
<dbReference type="OrthoDB" id="7388at2157"/>
<dbReference type="PANTHER" id="PTHR42695">
    <property type="entry name" value="GLUTAMINE AMIDOTRANSFERASE YLR126C-RELATED"/>
    <property type="match status" value="1"/>
</dbReference>
<keyword evidence="2" id="KW-0808">Transferase</keyword>
<organism evidence="2 3">
    <name type="scientific">Methanoculleus taiwanensis</name>
    <dbReference type="NCBI Taxonomy" id="1550565"/>
    <lineage>
        <taxon>Archaea</taxon>
        <taxon>Methanobacteriati</taxon>
        <taxon>Methanobacteriota</taxon>
        <taxon>Stenosarchaea group</taxon>
        <taxon>Methanomicrobia</taxon>
        <taxon>Methanomicrobiales</taxon>
        <taxon>Methanomicrobiaceae</taxon>
        <taxon>Methanoculleus</taxon>
    </lineage>
</organism>
<dbReference type="SUPFAM" id="SSF52317">
    <property type="entry name" value="Class I glutamine amidotransferase-like"/>
    <property type="match status" value="1"/>
</dbReference>